<protein>
    <recommendedName>
        <fullName evidence="2">Endonuclease/exonuclease/phosphatase domain-containing protein</fullName>
    </recommendedName>
</protein>
<proteinExistence type="predicted"/>
<accession>A0A0E9WC84</accession>
<reference evidence="1" key="1">
    <citation type="submission" date="2014-11" db="EMBL/GenBank/DDBJ databases">
        <authorList>
            <person name="Amaro Gonzalez C."/>
        </authorList>
    </citation>
    <scope>NUCLEOTIDE SEQUENCE</scope>
</reference>
<dbReference type="PANTHER" id="PTHR46670:SF3">
    <property type="entry name" value="ENDONUCLEASE_EXONUCLEASE_PHOSPHATASE DOMAIN-CONTAINING PROTEIN"/>
    <property type="match status" value="1"/>
</dbReference>
<evidence type="ECO:0000313" key="1">
    <source>
        <dbReference type="EMBL" id="JAH88004.1"/>
    </source>
</evidence>
<evidence type="ECO:0008006" key="2">
    <source>
        <dbReference type="Google" id="ProtNLM"/>
    </source>
</evidence>
<sequence length="108" mass="11922">MANRQKIRPCYSTNNAADQTQLKIGLINIRSLAPKATLVNELITDHQVEILCVTETGLKLYIALNESTPPGYSYTHVPRLTGSGGGVAAVYHFNFFAILKSGFRCNFF</sequence>
<dbReference type="SUPFAM" id="SSF56219">
    <property type="entry name" value="DNase I-like"/>
    <property type="match status" value="1"/>
</dbReference>
<dbReference type="Gene3D" id="3.60.10.10">
    <property type="entry name" value="Endonuclease/exonuclease/phosphatase"/>
    <property type="match status" value="1"/>
</dbReference>
<organism evidence="1">
    <name type="scientific">Anguilla anguilla</name>
    <name type="common">European freshwater eel</name>
    <name type="synonym">Muraena anguilla</name>
    <dbReference type="NCBI Taxonomy" id="7936"/>
    <lineage>
        <taxon>Eukaryota</taxon>
        <taxon>Metazoa</taxon>
        <taxon>Chordata</taxon>
        <taxon>Craniata</taxon>
        <taxon>Vertebrata</taxon>
        <taxon>Euteleostomi</taxon>
        <taxon>Actinopterygii</taxon>
        <taxon>Neopterygii</taxon>
        <taxon>Teleostei</taxon>
        <taxon>Anguilliformes</taxon>
        <taxon>Anguillidae</taxon>
        <taxon>Anguilla</taxon>
    </lineage>
</organism>
<dbReference type="InterPro" id="IPR036691">
    <property type="entry name" value="Endo/exonu/phosph_ase_sf"/>
</dbReference>
<reference evidence="1" key="2">
    <citation type="journal article" date="2015" name="Fish Shellfish Immunol.">
        <title>Early steps in the European eel (Anguilla anguilla)-Vibrio vulnificus interaction in the gills: Role of the RtxA13 toxin.</title>
        <authorList>
            <person name="Callol A."/>
            <person name="Pajuelo D."/>
            <person name="Ebbesson L."/>
            <person name="Teles M."/>
            <person name="MacKenzie S."/>
            <person name="Amaro C."/>
        </authorList>
    </citation>
    <scope>NUCLEOTIDE SEQUENCE</scope>
</reference>
<dbReference type="AlphaFoldDB" id="A0A0E9WC84"/>
<name>A0A0E9WC84_ANGAN</name>
<dbReference type="EMBL" id="GBXM01020573">
    <property type="protein sequence ID" value="JAH88004.1"/>
    <property type="molecule type" value="Transcribed_RNA"/>
</dbReference>
<dbReference type="PANTHER" id="PTHR46670">
    <property type="entry name" value="ENDO/EXONUCLEASE/PHOSPHATASE DOMAIN-CONTAINING PROTEIN"/>
    <property type="match status" value="1"/>
</dbReference>